<dbReference type="OrthoDB" id="1122432at2"/>
<accession>A0A5C4J564</accession>
<keyword evidence="3" id="KW-1003">Cell membrane</keyword>
<sequence length="153" mass="16412">MLPPRRFPALSDAGLLIGRVAIGVMFAAHGWKKFADQGHSEVAAGFDELGIPLPEVSAAFTTYVELLGGIALIIGLMIPLVAVLHAVNMAGAFYYVHMDQGFFLDKGGYEYVMVLFAASLLLAGTGAGRFSLDGVIWGRRRDESTPERETIPA</sequence>
<evidence type="ECO:0000256" key="2">
    <source>
        <dbReference type="ARBA" id="ARBA00006679"/>
    </source>
</evidence>
<gene>
    <name evidence="8" type="ORF">ETD83_29840</name>
</gene>
<keyword evidence="9" id="KW-1185">Reference proteome</keyword>
<comment type="caution">
    <text evidence="8">The sequence shown here is derived from an EMBL/GenBank/DDBJ whole genome shotgun (WGS) entry which is preliminary data.</text>
</comment>
<evidence type="ECO:0000256" key="6">
    <source>
        <dbReference type="ARBA" id="ARBA00023136"/>
    </source>
</evidence>
<proteinExistence type="inferred from homology"/>
<dbReference type="InterPro" id="IPR051907">
    <property type="entry name" value="DoxX-like_oxidoreductase"/>
</dbReference>
<evidence type="ECO:0000256" key="3">
    <source>
        <dbReference type="ARBA" id="ARBA00022475"/>
    </source>
</evidence>
<evidence type="ECO:0000256" key="4">
    <source>
        <dbReference type="ARBA" id="ARBA00022692"/>
    </source>
</evidence>
<dbReference type="PANTHER" id="PTHR33452">
    <property type="entry name" value="OXIDOREDUCTASE CATD-RELATED"/>
    <property type="match status" value="1"/>
</dbReference>
<dbReference type="EMBL" id="VCKW01000195">
    <property type="protein sequence ID" value="TMQ91671.1"/>
    <property type="molecule type" value="Genomic_DNA"/>
</dbReference>
<keyword evidence="5 7" id="KW-1133">Transmembrane helix</keyword>
<dbReference type="RefSeq" id="WP_138648541.1">
    <property type="nucleotide sequence ID" value="NZ_VCKW01000195.1"/>
</dbReference>
<dbReference type="Proteomes" id="UP000309174">
    <property type="component" value="Unassembled WGS sequence"/>
</dbReference>
<evidence type="ECO:0000313" key="9">
    <source>
        <dbReference type="Proteomes" id="UP000309174"/>
    </source>
</evidence>
<dbReference type="PANTHER" id="PTHR33452:SF1">
    <property type="entry name" value="INNER MEMBRANE PROTEIN YPHA-RELATED"/>
    <property type="match status" value="1"/>
</dbReference>
<reference evidence="8 9" key="1">
    <citation type="submission" date="2019-05" db="EMBL/GenBank/DDBJ databases">
        <title>Draft genome sequence of Actinomadura sp. 14C53.</title>
        <authorList>
            <person name="Saricaoglu S."/>
            <person name="Isik K."/>
        </authorList>
    </citation>
    <scope>NUCLEOTIDE SEQUENCE [LARGE SCALE GENOMIC DNA]</scope>
    <source>
        <strain evidence="8 9">14C53</strain>
    </source>
</reference>
<evidence type="ECO:0000313" key="8">
    <source>
        <dbReference type="EMBL" id="TMQ91671.1"/>
    </source>
</evidence>
<keyword evidence="6 7" id="KW-0472">Membrane</keyword>
<comment type="similarity">
    <text evidence="2">Belongs to the DoxX family.</text>
</comment>
<dbReference type="AlphaFoldDB" id="A0A5C4J564"/>
<dbReference type="Pfam" id="PF07681">
    <property type="entry name" value="DoxX"/>
    <property type="match status" value="1"/>
</dbReference>
<evidence type="ECO:0000256" key="5">
    <source>
        <dbReference type="ARBA" id="ARBA00022989"/>
    </source>
</evidence>
<evidence type="ECO:0000256" key="1">
    <source>
        <dbReference type="ARBA" id="ARBA00004651"/>
    </source>
</evidence>
<protein>
    <submittedName>
        <fullName evidence="8">DoxX family protein</fullName>
    </submittedName>
</protein>
<organism evidence="8 9">
    <name type="scientific">Actinomadura soli</name>
    <dbReference type="NCBI Taxonomy" id="2508997"/>
    <lineage>
        <taxon>Bacteria</taxon>
        <taxon>Bacillati</taxon>
        <taxon>Actinomycetota</taxon>
        <taxon>Actinomycetes</taxon>
        <taxon>Streptosporangiales</taxon>
        <taxon>Thermomonosporaceae</taxon>
        <taxon>Actinomadura</taxon>
    </lineage>
</organism>
<name>A0A5C4J564_9ACTN</name>
<dbReference type="GO" id="GO:0005886">
    <property type="term" value="C:plasma membrane"/>
    <property type="evidence" value="ECO:0007669"/>
    <property type="project" value="UniProtKB-SubCell"/>
</dbReference>
<evidence type="ECO:0000256" key="7">
    <source>
        <dbReference type="SAM" id="Phobius"/>
    </source>
</evidence>
<dbReference type="InterPro" id="IPR032808">
    <property type="entry name" value="DoxX"/>
</dbReference>
<keyword evidence="4 7" id="KW-0812">Transmembrane</keyword>
<feature type="transmembrane region" description="Helical" evidence="7">
    <location>
        <begin position="108"/>
        <end position="127"/>
    </location>
</feature>
<comment type="subcellular location">
    <subcellularLocation>
        <location evidence="1">Cell membrane</location>
        <topology evidence="1">Multi-pass membrane protein</topology>
    </subcellularLocation>
</comment>
<feature type="transmembrane region" description="Helical" evidence="7">
    <location>
        <begin position="70"/>
        <end position="96"/>
    </location>
</feature>